<sequence length="344" mass="37489">MLLQAVLLLASLLSLIIGLLVLSAVYGYLPITIIILGTSITAIYVYVKSLKPTRCRLEKDLNRLASVVPVDEYLRKDYAATNVVQYYASTTFRDYKLLAAATGSNAMHSCLKPARSLPYRCGHLKQLLYVIGQMGDAVSGGKVLEVGFGKGSNSMYLADLFPNAQFLGVDLVPDHVDYATNYAQMRGLGNVRFAADDASNPSGTTKAAGPFDVIFGIESFCHVDTPERLAGFLRFAAKALKPNGRLVIVDGYRSSNFDQQPKEIQQAMMLAESGFRIRTMTSKPAWRSLATSTAGLTLLDDTDLTTEALAFWAKGWKLAHVLLACVPWLLRTYIASSAKHGETG</sequence>
<keyword evidence="4" id="KW-1185">Reference proteome</keyword>
<dbReference type="Proteomes" id="UP001054857">
    <property type="component" value="Unassembled WGS sequence"/>
</dbReference>
<evidence type="ECO:0000313" key="3">
    <source>
        <dbReference type="EMBL" id="GFR42263.1"/>
    </source>
</evidence>
<name>A0AAD3DKF8_9CHLO</name>
<feature type="non-terminal residue" evidence="3">
    <location>
        <position position="344"/>
    </location>
</feature>
<keyword evidence="1" id="KW-0812">Transmembrane</keyword>
<protein>
    <recommendedName>
        <fullName evidence="2">Methyltransferase domain-containing protein</fullName>
    </recommendedName>
</protein>
<dbReference type="AlphaFoldDB" id="A0AAD3DKF8"/>
<dbReference type="PANTHER" id="PTHR43861:SF1">
    <property type="entry name" value="TRANS-ACONITATE 2-METHYLTRANSFERASE"/>
    <property type="match status" value="1"/>
</dbReference>
<evidence type="ECO:0000256" key="1">
    <source>
        <dbReference type="SAM" id="Phobius"/>
    </source>
</evidence>
<reference evidence="3 4" key="1">
    <citation type="journal article" date="2021" name="Sci. Rep.">
        <title>Genome sequencing of the multicellular alga Astrephomene provides insights into convergent evolution of germ-soma differentiation.</title>
        <authorList>
            <person name="Yamashita S."/>
            <person name="Yamamoto K."/>
            <person name="Matsuzaki R."/>
            <person name="Suzuki S."/>
            <person name="Yamaguchi H."/>
            <person name="Hirooka S."/>
            <person name="Minakuchi Y."/>
            <person name="Miyagishima S."/>
            <person name="Kawachi M."/>
            <person name="Toyoda A."/>
            <person name="Nozaki H."/>
        </authorList>
    </citation>
    <scope>NUCLEOTIDE SEQUENCE [LARGE SCALE GENOMIC DNA]</scope>
    <source>
        <strain evidence="3 4">NIES-4017</strain>
    </source>
</reference>
<gene>
    <name evidence="3" type="ORF">Agub_g3159</name>
</gene>
<feature type="domain" description="Methyltransferase" evidence="2">
    <location>
        <begin position="139"/>
        <end position="267"/>
    </location>
</feature>
<feature type="transmembrane region" description="Helical" evidence="1">
    <location>
        <begin position="28"/>
        <end position="47"/>
    </location>
</feature>
<dbReference type="EMBL" id="BMAR01000003">
    <property type="protein sequence ID" value="GFR42263.1"/>
    <property type="molecule type" value="Genomic_DNA"/>
</dbReference>
<keyword evidence="1" id="KW-0472">Membrane</keyword>
<evidence type="ECO:0000259" key="2">
    <source>
        <dbReference type="Pfam" id="PF13847"/>
    </source>
</evidence>
<dbReference type="PANTHER" id="PTHR43861">
    <property type="entry name" value="TRANS-ACONITATE 2-METHYLTRANSFERASE-RELATED"/>
    <property type="match status" value="1"/>
</dbReference>
<accession>A0AAD3DKF8</accession>
<dbReference type="InterPro" id="IPR025714">
    <property type="entry name" value="Methyltranfer_dom"/>
</dbReference>
<dbReference type="InterPro" id="IPR029063">
    <property type="entry name" value="SAM-dependent_MTases_sf"/>
</dbReference>
<organism evidence="3 4">
    <name type="scientific">Astrephomene gubernaculifera</name>
    <dbReference type="NCBI Taxonomy" id="47775"/>
    <lineage>
        <taxon>Eukaryota</taxon>
        <taxon>Viridiplantae</taxon>
        <taxon>Chlorophyta</taxon>
        <taxon>core chlorophytes</taxon>
        <taxon>Chlorophyceae</taxon>
        <taxon>CS clade</taxon>
        <taxon>Chlamydomonadales</taxon>
        <taxon>Astrephomenaceae</taxon>
        <taxon>Astrephomene</taxon>
    </lineage>
</organism>
<comment type="caution">
    <text evidence="3">The sequence shown here is derived from an EMBL/GenBank/DDBJ whole genome shotgun (WGS) entry which is preliminary data.</text>
</comment>
<evidence type="ECO:0000313" key="4">
    <source>
        <dbReference type="Proteomes" id="UP001054857"/>
    </source>
</evidence>
<dbReference type="CDD" id="cd02440">
    <property type="entry name" value="AdoMet_MTases"/>
    <property type="match status" value="1"/>
</dbReference>
<dbReference type="Gene3D" id="3.40.50.150">
    <property type="entry name" value="Vaccinia Virus protein VP39"/>
    <property type="match status" value="1"/>
</dbReference>
<proteinExistence type="predicted"/>
<dbReference type="SUPFAM" id="SSF53335">
    <property type="entry name" value="S-adenosyl-L-methionine-dependent methyltransferases"/>
    <property type="match status" value="1"/>
</dbReference>
<keyword evidence="1" id="KW-1133">Transmembrane helix</keyword>
<dbReference type="Pfam" id="PF13847">
    <property type="entry name" value="Methyltransf_31"/>
    <property type="match status" value="1"/>
</dbReference>